<dbReference type="InterPro" id="IPR020476">
    <property type="entry name" value="Nudix_hydrolase"/>
</dbReference>
<keyword evidence="2 3" id="KW-0378">Hydrolase</keyword>
<dbReference type="PANTHER" id="PTHR43736:SF1">
    <property type="entry name" value="DIHYDRONEOPTERIN TRIPHOSPHATE DIPHOSPHATASE"/>
    <property type="match status" value="1"/>
</dbReference>
<keyword evidence="6" id="KW-1185">Reference proteome</keyword>
<dbReference type="PRINTS" id="PR00502">
    <property type="entry name" value="NUDIXFAMILY"/>
</dbReference>
<dbReference type="PROSITE" id="PS00893">
    <property type="entry name" value="NUDIX_BOX"/>
    <property type="match status" value="1"/>
</dbReference>
<protein>
    <submittedName>
        <fullName evidence="5">NUDIX domain-containing protein</fullName>
    </submittedName>
</protein>
<dbReference type="SUPFAM" id="SSF55811">
    <property type="entry name" value="Nudix"/>
    <property type="match status" value="1"/>
</dbReference>
<dbReference type="PROSITE" id="PS51462">
    <property type="entry name" value="NUDIX"/>
    <property type="match status" value="1"/>
</dbReference>
<proteinExistence type="inferred from homology"/>
<dbReference type="InterPro" id="IPR015797">
    <property type="entry name" value="NUDIX_hydrolase-like_dom_sf"/>
</dbReference>
<dbReference type="RefSeq" id="WP_220164407.1">
    <property type="nucleotide sequence ID" value="NZ_JAIBOA010000003.1"/>
</dbReference>
<feature type="domain" description="Nudix hydrolase" evidence="4">
    <location>
        <begin position="28"/>
        <end position="168"/>
    </location>
</feature>
<dbReference type="PANTHER" id="PTHR43736">
    <property type="entry name" value="ADP-RIBOSE PYROPHOSPHATASE"/>
    <property type="match status" value="1"/>
</dbReference>
<dbReference type="Gene3D" id="3.90.79.10">
    <property type="entry name" value="Nucleoside Triphosphate Pyrophosphohydrolase"/>
    <property type="match status" value="1"/>
</dbReference>
<evidence type="ECO:0000259" key="4">
    <source>
        <dbReference type="PROSITE" id="PS51462"/>
    </source>
</evidence>
<evidence type="ECO:0000256" key="3">
    <source>
        <dbReference type="RuleBase" id="RU003476"/>
    </source>
</evidence>
<dbReference type="Pfam" id="PF00293">
    <property type="entry name" value="NUDIX"/>
    <property type="match status" value="1"/>
</dbReference>
<dbReference type="InterPro" id="IPR020084">
    <property type="entry name" value="NUDIX_hydrolase_CS"/>
</dbReference>
<reference evidence="5 6" key="1">
    <citation type="submission" date="2021-07" db="EMBL/GenBank/DDBJ databases">
        <title>Actinomadura sp. PM05-2 isolated from lichen.</title>
        <authorList>
            <person name="Somphong A."/>
            <person name="Phongsopitanun W."/>
            <person name="Tanasupawat S."/>
            <person name="Peongsungnone V."/>
        </authorList>
    </citation>
    <scope>NUCLEOTIDE SEQUENCE [LARGE SCALE GENOMIC DNA]</scope>
    <source>
        <strain evidence="5 6">PM05-2</strain>
    </source>
</reference>
<name>A0ABS7FP39_9ACTN</name>
<evidence type="ECO:0000313" key="6">
    <source>
        <dbReference type="Proteomes" id="UP000774570"/>
    </source>
</evidence>
<dbReference type="EMBL" id="JAIBOA010000003">
    <property type="protein sequence ID" value="MBW8482131.1"/>
    <property type="molecule type" value="Genomic_DNA"/>
</dbReference>
<accession>A0ABS7FP39</accession>
<dbReference type="InterPro" id="IPR000086">
    <property type="entry name" value="NUDIX_hydrolase_dom"/>
</dbReference>
<dbReference type="Proteomes" id="UP000774570">
    <property type="component" value="Unassembled WGS sequence"/>
</dbReference>
<gene>
    <name evidence="5" type="ORF">K1Y72_07120</name>
</gene>
<dbReference type="CDD" id="cd03424">
    <property type="entry name" value="NUDIX_ADPRase_Nudt5_UGPPase_Nudt14"/>
    <property type="match status" value="1"/>
</dbReference>
<sequence>MTLLASVTVPWIAPRHRVDVLLTGALPGDRPVTSAFVLAVDGAGRTLLTRVERPGRSWEVPGGHVEPGETPVRAAARELAEETGLVLPPGRLRLLGGLAITLLEDAPAAYGYPPRTFMAFYAARVDGDGAPTRPAAGFEAAEAAWAGRADVAARCGPQPWLPLYEALLAGTS</sequence>
<evidence type="ECO:0000256" key="1">
    <source>
        <dbReference type="ARBA" id="ARBA00005582"/>
    </source>
</evidence>
<organism evidence="5 6">
    <name type="scientific">Actinomadura parmotrematis</name>
    <dbReference type="NCBI Taxonomy" id="2864039"/>
    <lineage>
        <taxon>Bacteria</taxon>
        <taxon>Bacillati</taxon>
        <taxon>Actinomycetota</taxon>
        <taxon>Actinomycetes</taxon>
        <taxon>Streptosporangiales</taxon>
        <taxon>Thermomonosporaceae</taxon>
        <taxon>Actinomadura</taxon>
    </lineage>
</organism>
<comment type="similarity">
    <text evidence="1 3">Belongs to the Nudix hydrolase family.</text>
</comment>
<comment type="caution">
    <text evidence="5">The sequence shown here is derived from an EMBL/GenBank/DDBJ whole genome shotgun (WGS) entry which is preliminary data.</text>
</comment>
<evidence type="ECO:0000256" key="2">
    <source>
        <dbReference type="ARBA" id="ARBA00022801"/>
    </source>
</evidence>
<evidence type="ECO:0000313" key="5">
    <source>
        <dbReference type="EMBL" id="MBW8482131.1"/>
    </source>
</evidence>